<keyword evidence="4" id="KW-1133">Transmembrane helix</keyword>
<dbReference type="InterPro" id="IPR036388">
    <property type="entry name" value="WH-like_DNA-bd_sf"/>
</dbReference>
<keyword evidence="4" id="KW-0812">Transmembrane</keyword>
<feature type="modified residue" description="4-aspartylphosphate" evidence="2">
    <location>
        <position position="739"/>
    </location>
</feature>
<feature type="transmembrane region" description="Helical" evidence="4">
    <location>
        <begin position="21"/>
        <end position="43"/>
    </location>
</feature>
<evidence type="ECO:0000256" key="1">
    <source>
        <dbReference type="ARBA" id="ARBA00023125"/>
    </source>
</evidence>
<dbReference type="InterPro" id="IPR001789">
    <property type="entry name" value="Sig_transdc_resp-reg_receiver"/>
</dbReference>
<feature type="domain" description="Response regulatory" evidence="6">
    <location>
        <begin position="687"/>
        <end position="804"/>
    </location>
</feature>
<keyword evidence="2" id="KW-0597">Phosphoprotein</keyword>
<dbReference type="Gene3D" id="1.10.10.10">
    <property type="entry name" value="Winged helix-like DNA-binding domain superfamily/Winged helix DNA-binding domain"/>
    <property type="match status" value="1"/>
</dbReference>
<reference evidence="7 8" key="1">
    <citation type="submission" date="2014-03" db="EMBL/GenBank/DDBJ databases">
        <title>Genomics of Bifidobacteria.</title>
        <authorList>
            <person name="Ventura M."/>
            <person name="Milani C."/>
            <person name="Lugli G.A."/>
        </authorList>
    </citation>
    <scope>NUCLEOTIDE SEQUENCE [LARGE SCALE GENOMIC DNA]</scope>
    <source>
        <strain evidence="7 8">LMG 11597</strain>
    </source>
</reference>
<dbReference type="CDD" id="cd06170">
    <property type="entry name" value="LuxR_C_like"/>
    <property type="match status" value="1"/>
</dbReference>
<dbReference type="AlphaFoldDB" id="A0A087DTS9"/>
<organism evidence="7 8">
    <name type="scientific">Bifidobacterium subtile</name>
    <dbReference type="NCBI Taxonomy" id="77635"/>
    <lineage>
        <taxon>Bacteria</taxon>
        <taxon>Bacillati</taxon>
        <taxon>Actinomycetota</taxon>
        <taxon>Actinomycetes</taxon>
        <taxon>Bifidobacteriales</taxon>
        <taxon>Bifidobacteriaceae</taxon>
        <taxon>Bifidobacterium</taxon>
    </lineage>
</organism>
<dbReference type="SMART" id="SM00421">
    <property type="entry name" value="HTH_LUXR"/>
    <property type="match status" value="1"/>
</dbReference>
<feature type="transmembrane region" description="Helical" evidence="4">
    <location>
        <begin position="63"/>
        <end position="92"/>
    </location>
</feature>
<dbReference type="SUPFAM" id="SSF46894">
    <property type="entry name" value="C-terminal effector domain of the bipartite response regulators"/>
    <property type="match status" value="1"/>
</dbReference>
<protein>
    <submittedName>
        <fullName evidence="7">LuxR family transcriptional regulator</fullName>
    </submittedName>
</protein>
<evidence type="ECO:0000313" key="8">
    <source>
        <dbReference type="Proteomes" id="UP000029055"/>
    </source>
</evidence>
<feature type="transmembrane region" description="Helical" evidence="4">
    <location>
        <begin position="126"/>
        <end position="147"/>
    </location>
</feature>
<dbReference type="InterPro" id="IPR000792">
    <property type="entry name" value="Tscrpt_reg_LuxR_C"/>
</dbReference>
<dbReference type="EMBL" id="JGZR01000016">
    <property type="protein sequence ID" value="KFI98929.1"/>
    <property type="molecule type" value="Genomic_DNA"/>
</dbReference>
<dbReference type="InterPro" id="IPR011006">
    <property type="entry name" value="CheY-like_superfamily"/>
</dbReference>
<dbReference type="PANTHER" id="PTHR43214:SF44">
    <property type="entry name" value="TWO-COMPONENT RESPONSE REGULATOR"/>
    <property type="match status" value="1"/>
</dbReference>
<dbReference type="PANTHER" id="PTHR43214">
    <property type="entry name" value="TWO-COMPONENT RESPONSE REGULATOR"/>
    <property type="match status" value="1"/>
</dbReference>
<dbReference type="GO" id="GO:0006355">
    <property type="term" value="P:regulation of DNA-templated transcription"/>
    <property type="evidence" value="ECO:0007669"/>
    <property type="project" value="InterPro"/>
</dbReference>
<dbReference type="PROSITE" id="PS00622">
    <property type="entry name" value="HTH_LUXR_1"/>
    <property type="match status" value="1"/>
</dbReference>
<dbReference type="SMART" id="SM00448">
    <property type="entry name" value="REC"/>
    <property type="match status" value="1"/>
</dbReference>
<dbReference type="eggNOG" id="COG2197">
    <property type="taxonomic scope" value="Bacteria"/>
</dbReference>
<feature type="region of interest" description="Disordered" evidence="3">
    <location>
        <begin position="247"/>
        <end position="313"/>
    </location>
</feature>
<evidence type="ECO:0000256" key="4">
    <source>
        <dbReference type="SAM" id="Phobius"/>
    </source>
</evidence>
<feature type="domain" description="HTH luxR-type" evidence="5">
    <location>
        <begin position="817"/>
        <end position="882"/>
    </location>
</feature>
<dbReference type="InterPro" id="IPR016032">
    <property type="entry name" value="Sig_transdc_resp-reg_C-effctor"/>
</dbReference>
<keyword evidence="1" id="KW-0238">DNA-binding</keyword>
<keyword evidence="8" id="KW-1185">Reference proteome</keyword>
<evidence type="ECO:0000259" key="6">
    <source>
        <dbReference type="PROSITE" id="PS50110"/>
    </source>
</evidence>
<dbReference type="GO" id="GO:0003677">
    <property type="term" value="F:DNA binding"/>
    <property type="evidence" value="ECO:0007669"/>
    <property type="project" value="UniProtKB-KW"/>
</dbReference>
<evidence type="ECO:0000313" key="7">
    <source>
        <dbReference type="EMBL" id="KFI98929.1"/>
    </source>
</evidence>
<gene>
    <name evidence="7" type="ORF">BISU_2130</name>
</gene>
<dbReference type="InterPro" id="IPR039420">
    <property type="entry name" value="WalR-like"/>
</dbReference>
<evidence type="ECO:0000259" key="5">
    <source>
        <dbReference type="PROSITE" id="PS50043"/>
    </source>
</evidence>
<name>A0A087DTS9_9BIFI</name>
<sequence length="884" mass="92189">MMPMNSRHAPGQWASRIARRVGHWHWHVGLVDVLAAVLFLILLDYDVLSWYVYVPYWDPGVPLFVAVAALYAVALLAMPLVPVPAYATLCLVATGVALCGGQTRLPSIWAAFYALGALAWHRSTTLLWSCSAVVGCALYVNASGGFGQLGFPGFGPFGALYVFGGRVVGFVPYLLCAVAGVLTRNMVDAHRDAERSARQTASQRERLRLLAGVHGRISDELLQTIEECEALEACSATVRVLETRDPGVRGSDVQSVHARSSGLPDVQPHGLEPSLGSRPLGSQLLPAQGSGLRDVPSQGLSSHEWSSRGASDAERDGIAEIGRHVRFAFDVMAKEASPEHGASAAVAMGSRRGAGANGGVGEGTAGADAEDMAGAGIAETDCSITADAAAAAAAVANGPLHGSDSGRLGSSAGCWLADGGEQAEQRHASERGSADCTQNEINHMASAQRAAMGHALQSQQAGMGYALQPQHASDQSVTALPESFGSFECSERASSPLSSSPSSQCDFAAHLDDIGRTLALLGFTGRPLLIGRYENLPARYQSFLRTAFDELAINIAKHGAAGDYALCATIGVGAGAGLGGPSTVLSLVSSNACRAVSAVPIAQGAITSQEYEPARADIDMAALSSGSGLGLLRMDAEQLGGSMNACRDADGWSLAIAVPVVPSVPVVPVVADGTAHSSGSLGTGVARSGVAEAYAARAVEMSFAQRRAPVHVLWTVFAASDVLELCERAASRPSVVLADLEMPGMGGVELAEALSQRQPDIAIVGMTAFELTHELDRVRASGIAQVLHKEAQTELLVRAIGAAADNESAANWCDGDRVIGREVLSETELAVLRLFLRGRTVIAVGHQLHMSEGTVKTHMNAAYRKLSVHNRSQAIAVCIREGLL</sequence>
<dbReference type="PROSITE" id="PS50110">
    <property type="entry name" value="RESPONSE_REGULATORY"/>
    <property type="match status" value="1"/>
</dbReference>
<dbReference type="PROSITE" id="PS50043">
    <property type="entry name" value="HTH_LUXR_2"/>
    <property type="match status" value="1"/>
</dbReference>
<dbReference type="Pfam" id="PF00072">
    <property type="entry name" value="Response_reg"/>
    <property type="match status" value="1"/>
</dbReference>
<dbReference type="Proteomes" id="UP000029055">
    <property type="component" value="Unassembled WGS sequence"/>
</dbReference>
<dbReference type="RefSeq" id="WP_024463843.1">
    <property type="nucleotide sequence ID" value="NZ_CP062939.1"/>
</dbReference>
<dbReference type="Pfam" id="PF00196">
    <property type="entry name" value="GerE"/>
    <property type="match status" value="1"/>
</dbReference>
<dbReference type="OrthoDB" id="3231934at2"/>
<feature type="transmembrane region" description="Helical" evidence="4">
    <location>
        <begin position="159"/>
        <end position="182"/>
    </location>
</feature>
<dbReference type="PRINTS" id="PR00038">
    <property type="entry name" value="HTHLUXR"/>
</dbReference>
<keyword evidence="4" id="KW-0472">Membrane</keyword>
<dbReference type="Gene3D" id="3.40.50.2300">
    <property type="match status" value="1"/>
</dbReference>
<accession>A0A087DTS9</accession>
<dbReference type="GO" id="GO:0000160">
    <property type="term" value="P:phosphorelay signal transduction system"/>
    <property type="evidence" value="ECO:0007669"/>
    <property type="project" value="InterPro"/>
</dbReference>
<evidence type="ECO:0000256" key="3">
    <source>
        <dbReference type="SAM" id="MobiDB-lite"/>
    </source>
</evidence>
<comment type="caution">
    <text evidence="7">The sequence shown here is derived from an EMBL/GenBank/DDBJ whole genome shotgun (WGS) entry which is preliminary data.</text>
</comment>
<proteinExistence type="predicted"/>
<dbReference type="STRING" id="77635.BISU_2130"/>
<dbReference type="SUPFAM" id="SSF52172">
    <property type="entry name" value="CheY-like"/>
    <property type="match status" value="1"/>
</dbReference>
<evidence type="ECO:0000256" key="2">
    <source>
        <dbReference type="PROSITE-ProRule" id="PRU00169"/>
    </source>
</evidence>